<evidence type="ECO:0000313" key="2">
    <source>
        <dbReference type="EMBL" id="MDT0390900.1"/>
    </source>
</evidence>
<sequence length="146" mass="15652">MRRTILAGLMASAALFAMAPSAGAGQLETASATTVTSGPQAGSARGNEGDVSIKRNFGTWATNVNVRHNDASLTTCGMSPSTTNCPNIRGQVNRGDSFEVWCQKIGSQTVGGNPYWVYIITPKFDGWMASYYIDYPDNVLPDTRFC</sequence>
<dbReference type="RefSeq" id="WP_311685847.1">
    <property type="nucleotide sequence ID" value="NZ_JAVREU010000013.1"/>
</dbReference>
<accession>A0ABU2PJG9</accession>
<keyword evidence="1" id="KW-0732">Signal</keyword>
<evidence type="ECO:0000256" key="1">
    <source>
        <dbReference type="SAM" id="SignalP"/>
    </source>
</evidence>
<gene>
    <name evidence="2" type="ORF">RM641_26070</name>
</gene>
<feature type="chain" id="PRO_5046943739" description="SH3 domain-containing protein" evidence="1">
    <location>
        <begin position="25"/>
        <end position="146"/>
    </location>
</feature>
<feature type="signal peptide" evidence="1">
    <location>
        <begin position="1"/>
        <end position="24"/>
    </location>
</feature>
<reference evidence="3" key="1">
    <citation type="submission" date="2023-07" db="EMBL/GenBank/DDBJ databases">
        <title>30 novel species of actinomycetes from the DSMZ collection.</title>
        <authorList>
            <person name="Nouioui I."/>
        </authorList>
    </citation>
    <scope>NUCLEOTIDE SEQUENCE [LARGE SCALE GENOMIC DNA]</scope>
    <source>
        <strain evidence="3">DSM 41921</strain>
    </source>
</reference>
<evidence type="ECO:0000313" key="3">
    <source>
        <dbReference type="Proteomes" id="UP001183586"/>
    </source>
</evidence>
<keyword evidence="3" id="KW-1185">Reference proteome</keyword>
<name>A0ABU2PJG9_9ACTN</name>
<dbReference type="EMBL" id="JAVREU010000013">
    <property type="protein sequence ID" value="MDT0390900.1"/>
    <property type="molecule type" value="Genomic_DNA"/>
</dbReference>
<evidence type="ECO:0008006" key="4">
    <source>
        <dbReference type="Google" id="ProtNLM"/>
    </source>
</evidence>
<dbReference type="Proteomes" id="UP001183586">
    <property type="component" value="Unassembled WGS sequence"/>
</dbReference>
<protein>
    <recommendedName>
        <fullName evidence="4">SH3 domain-containing protein</fullName>
    </recommendedName>
</protein>
<proteinExistence type="predicted"/>
<organism evidence="2 3">
    <name type="scientific">Streptomyces dubilierae</name>
    <dbReference type="NCBI Taxonomy" id="3075533"/>
    <lineage>
        <taxon>Bacteria</taxon>
        <taxon>Bacillati</taxon>
        <taxon>Actinomycetota</taxon>
        <taxon>Actinomycetes</taxon>
        <taxon>Kitasatosporales</taxon>
        <taxon>Streptomycetaceae</taxon>
        <taxon>Streptomyces</taxon>
    </lineage>
</organism>
<comment type="caution">
    <text evidence="2">The sequence shown here is derived from an EMBL/GenBank/DDBJ whole genome shotgun (WGS) entry which is preliminary data.</text>
</comment>